<organism evidence="1 2">
    <name type="scientific">Caerostris darwini</name>
    <dbReference type="NCBI Taxonomy" id="1538125"/>
    <lineage>
        <taxon>Eukaryota</taxon>
        <taxon>Metazoa</taxon>
        <taxon>Ecdysozoa</taxon>
        <taxon>Arthropoda</taxon>
        <taxon>Chelicerata</taxon>
        <taxon>Arachnida</taxon>
        <taxon>Araneae</taxon>
        <taxon>Araneomorphae</taxon>
        <taxon>Entelegynae</taxon>
        <taxon>Araneoidea</taxon>
        <taxon>Araneidae</taxon>
        <taxon>Caerostris</taxon>
    </lineage>
</organism>
<dbReference type="AlphaFoldDB" id="A0AAV4V1Q2"/>
<sequence>MFIIKIQNQHKLKWKTLTDERICLQESHTKNYLPSDAHGKCIPNCSRTGKVHQKFNIHPSQNGKKNGEQSLGVPYGSGDHGRLISFHDAMAPYLCAPETLLLCAPVFLLNKLPARNLVGS</sequence>
<keyword evidence="2" id="KW-1185">Reference proteome</keyword>
<protein>
    <submittedName>
        <fullName evidence="1">Uncharacterized protein</fullName>
    </submittedName>
</protein>
<evidence type="ECO:0000313" key="2">
    <source>
        <dbReference type="Proteomes" id="UP001054837"/>
    </source>
</evidence>
<reference evidence="1 2" key="1">
    <citation type="submission" date="2021-06" db="EMBL/GenBank/DDBJ databases">
        <title>Caerostris darwini draft genome.</title>
        <authorList>
            <person name="Kono N."/>
            <person name="Arakawa K."/>
        </authorList>
    </citation>
    <scope>NUCLEOTIDE SEQUENCE [LARGE SCALE GENOMIC DNA]</scope>
</reference>
<accession>A0AAV4V1Q2</accession>
<comment type="caution">
    <text evidence="1">The sequence shown here is derived from an EMBL/GenBank/DDBJ whole genome shotgun (WGS) entry which is preliminary data.</text>
</comment>
<dbReference type="EMBL" id="BPLQ01012224">
    <property type="protein sequence ID" value="GIY63768.1"/>
    <property type="molecule type" value="Genomic_DNA"/>
</dbReference>
<name>A0AAV4V1Q2_9ARAC</name>
<evidence type="ECO:0000313" key="1">
    <source>
        <dbReference type="EMBL" id="GIY63768.1"/>
    </source>
</evidence>
<proteinExistence type="predicted"/>
<dbReference type="Proteomes" id="UP001054837">
    <property type="component" value="Unassembled WGS sequence"/>
</dbReference>
<gene>
    <name evidence="1" type="ORF">CDAR_536491</name>
</gene>